<evidence type="ECO:0000313" key="6">
    <source>
        <dbReference type="Proteomes" id="UP000248326"/>
    </source>
</evidence>
<dbReference type="AlphaFoldDB" id="A0A318RZK3"/>
<keyword evidence="4" id="KW-0671">Queuosine biosynthesis</keyword>
<evidence type="ECO:0000256" key="2">
    <source>
        <dbReference type="ARBA" id="ARBA00022679"/>
    </source>
</evidence>
<dbReference type="PANTHER" id="PTHR30307">
    <property type="entry name" value="S-ADENOSYLMETHIONINE:TRNA RIBOSYLTRANSFERASE-ISOMERASE"/>
    <property type="match status" value="1"/>
</dbReference>
<keyword evidence="2 5" id="KW-0808">Transferase</keyword>
<evidence type="ECO:0000313" key="5">
    <source>
        <dbReference type="EMBL" id="PYE49378.1"/>
    </source>
</evidence>
<dbReference type="SUPFAM" id="SSF111337">
    <property type="entry name" value="QueA-like"/>
    <property type="match status" value="1"/>
</dbReference>
<protein>
    <submittedName>
        <fullName evidence="5">S-adenosylmethionine--tRNA ribosyltransferase-isomerase</fullName>
    </submittedName>
</protein>
<evidence type="ECO:0000256" key="4">
    <source>
        <dbReference type="ARBA" id="ARBA00022785"/>
    </source>
</evidence>
<accession>A0A318RZK3</accession>
<evidence type="ECO:0000256" key="3">
    <source>
        <dbReference type="ARBA" id="ARBA00022691"/>
    </source>
</evidence>
<keyword evidence="5" id="KW-0413">Isomerase</keyword>
<dbReference type="InterPro" id="IPR003699">
    <property type="entry name" value="QueA"/>
</dbReference>
<dbReference type="Pfam" id="PF02547">
    <property type="entry name" value="Queuosine_synth"/>
    <property type="match status" value="1"/>
</dbReference>
<organism evidence="5 6">
    <name type="scientific">Deinococcus yavapaiensis KR-236</name>
    <dbReference type="NCBI Taxonomy" id="694435"/>
    <lineage>
        <taxon>Bacteria</taxon>
        <taxon>Thermotogati</taxon>
        <taxon>Deinococcota</taxon>
        <taxon>Deinococci</taxon>
        <taxon>Deinococcales</taxon>
        <taxon>Deinococcaceae</taxon>
        <taxon>Deinococcus</taxon>
    </lineage>
</organism>
<dbReference type="GO" id="GO:0008616">
    <property type="term" value="P:tRNA queuosine(34) biosynthetic process"/>
    <property type="evidence" value="ECO:0007669"/>
    <property type="project" value="UniProtKB-KW"/>
</dbReference>
<comment type="caution">
    <text evidence="5">The sequence shown here is derived from an EMBL/GenBank/DDBJ whole genome shotgun (WGS) entry which is preliminary data.</text>
</comment>
<dbReference type="InterPro" id="IPR036100">
    <property type="entry name" value="QueA_sf"/>
</dbReference>
<name>A0A318RZK3_9DEIO</name>
<dbReference type="RefSeq" id="WP_245901201.1">
    <property type="nucleotide sequence ID" value="NZ_QJSX01000024.1"/>
</dbReference>
<keyword evidence="1" id="KW-0963">Cytoplasm</keyword>
<dbReference type="EMBL" id="QJSX01000024">
    <property type="protein sequence ID" value="PYE49378.1"/>
    <property type="molecule type" value="Genomic_DNA"/>
</dbReference>
<dbReference type="Gene3D" id="3.40.1780.10">
    <property type="entry name" value="QueA-like"/>
    <property type="match status" value="2"/>
</dbReference>
<gene>
    <name evidence="5" type="ORF">DES52_12414</name>
</gene>
<proteinExistence type="predicted"/>
<evidence type="ECO:0000256" key="1">
    <source>
        <dbReference type="ARBA" id="ARBA00022490"/>
    </source>
</evidence>
<dbReference type="PANTHER" id="PTHR30307:SF0">
    <property type="entry name" value="S-ADENOSYLMETHIONINE:TRNA RIBOSYLTRANSFERASE-ISOMERASE"/>
    <property type="match status" value="1"/>
</dbReference>
<keyword evidence="3" id="KW-0949">S-adenosyl-L-methionine</keyword>
<reference evidence="5 6" key="1">
    <citation type="submission" date="2018-06" db="EMBL/GenBank/DDBJ databases">
        <title>Genomic Encyclopedia of Type Strains, Phase IV (KMG-IV): sequencing the most valuable type-strain genomes for metagenomic binning, comparative biology and taxonomic classification.</title>
        <authorList>
            <person name="Goeker M."/>
        </authorList>
    </citation>
    <scope>NUCLEOTIDE SEQUENCE [LARGE SCALE GENOMIC DNA]</scope>
    <source>
        <strain evidence="5 6">DSM 18048</strain>
    </source>
</reference>
<dbReference type="GO" id="GO:0051075">
    <property type="term" value="F:S-adenosylmethionine:tRNA ribosyltransferase-isomerase activity"/>
    <property type="evidence" value="ECO:0007669"/>
    <property type="project" value="TreeGrafter"/>
</dbReference>
<dbReference type="Proteomes" id="UP000248326">
    <property type="component" value="Unassembled WGS sequence"/>
</dbReference>
<sequence>MTHILPTATLDFTLPPDLEAHEPPEARGLARDDVRLLVSRVRDDTVTHAHFRDLPNFLTSDDLLVLNTSGTLPAALRADRADGTPLVVHLSTHLPADLWTVEVRLPTDIATAPFRHAHAGETLTLPGGGGVTLLAPYSLDRAAPPSRDGTRLWIAALHLPCAPHTYLATYLAAHGRPIRYGYVPRDWPLEAYQTVYATESGSAEMPSAGRAFTPDLLTRLVAKGVRVAPLVLHTGVASLEDHEPPYEEFYRVPDSTARAVNETRANGGRVLAVGTTVVRALETVTDARGTAHPGEGWTREVITPQRGVRAVNGLLTGWHEPRASHLLMLAALAGERHLRAAYEAALQGRYLWHEFGDLHLIVP</sequence>
<keyword evidence="6" id="KW-1185">Reference proteome</keyword>
<dbReference type="InterPro" id="IPR042118">
    <property type="entry name" value="QueA_dom1"/>
</dbReference>